<name>A0A378FYJ3_KLEPN</name>
<feature type="signal peptide" evidence="1">
    <location>
        <begin position="1"/>
        <end position="22"/>
    </location>
</feature>
<reference evidence="2 3" key="1">
    <citation type="submission" date="2018-06" db="EMBL/GenBank/DDBJ databases">
        <authorList>
            <consortium name="Pathogen Informatics"/>
            <person name="Doyle S."/>
        </authorList>
    </citation>
    <scope>NUCLEOTIDE SEQUENCE [LARGE SCALE GENOMIC DNA]</scope>
    <source>
        <strain evidence="2 3">NCTC9617</strain>
    </source>
</reference>
<keyword evidence="2" id="KW-0449">Lipoprotein</keyword>
<dbReference type="PROSITE" id="PS51257">
    <property type="entry name" value="PROKAR_LIPOPROTEIN"/>
    <property type="match status" value="1"/>
</dbReference>
<keyword evidence="1" id="KW-0732">Signal</keyword>
<dbReference type="Proteomes" id="UP000255167">
    <property type="component" value="Unassembled WGS sequence"/>
</dbReference>
<gene>
    <name evidence="2" type="ORF">NCTC9617_05502</name>
</gene>
<feature type="chain" id="PRO_5016657358" evidence="1">
    <location>
        <begin position="23"/>
        <end position="125"/>
    </location>
</feature>
<organism evidence="2 3">
    <name type="scientific">Klebsiella pneumoniae</name>
    <dbReference type="NCBI Taxonomy" id="573"/>
    <lineage>
        <taxon>Bacteria</taxon>
        <taxon>Pseudomonadati</taxon>
        <taxon>Pseudomonadota</taxon>
        <taxon>Gammaproteobacteria</taxon>
        <taxon>Enterobacterales</taxon>
        <taxon>Enterobacteriaceae</taxon>
        <taxon>Klebsiella/Raoultella group</taxon>
        <taxon>Klebsiella</taxon>
        <taxon>Klebsiella pneumoniae complex</taxon>
    </lineage>
</organism>
<accession>A0A378FYJ3</accession>
<dbReference type="AlphaFoldDB" id="A0A378FYJ3"/>
<evidence type="ECO:0000313" key="3">
    <source>
        <dbReference type="Proteomes" id="UP000255167"/>
    </source>
</evidence>
<sequence length="125" mass="13452">MRILSLFLVVFALTGCSGTTIGGNEDKLTPAYLKQHLIVGKTTKAEVRQYFGTPDSGHTTVTASGKESWYYSVDKGINLVSLAGSMIPVTGASQAADAVDKSSQKDSNSLMIFFDEKGVVENWVR</sequence>
<evidence type="ECO:0000313" key="2">
    <source>
        <dbReference type="EMBL" id="STW48889.1"/>
    </source>
</evidence>
<dbReference type="EMBL" id="UGNC01000005">
    <property type="protein sequence ID" value="STW48889.1"/>
    <property type="molecule type" value="Genomic_DNA"/>
</dbReference>
<evidence type="ECO:0000256" key="1">
    <source>
        <dbReference type="SAM" id="SignalP"/>
    </source>
</evidence>
<proteinExistence type="predicted"/>
<protein>
    <submittedName>
        <fullName evidence="2">Lipoprotein</fullName>
    </submittedName>
</protein>